<dbReference type="InterPro" id="IPR015633">
    <property type="entry name" value="E2F"/>
</dbReference>
<dbReference type="InterPro" id="IPR003316">
    <property type="entry name" value="E2F_WHTH_DNA-bd_dom"/>
</dbReference>
<dbReference type="Gene3D" id="1.10.10.10">
    <property type="entry name" value="Winged helix-like DNA-binding domain superfamily/Winged helix DNA-binding domain"/>
    <property type="match status" value="1"/>
</dbReference>
<dbReference type="EMBL" id="KA649018">
    <property type="protein sequence ID" value="AFP63647.1"/>
    <property type="molecule type" value="mRNA"/>
</dbReference>
<evidence type="ECO:0000256" key="4">
    <source>
        <dbReference type="ARBA" id="ARBA00023163"/>
    </source>
</evidence>
<feature type="compositionally biased region" description="Low complexity" evidence="7">
    <location>
        <begin position="243"/>
        <end position="258"/>
    </location>
</feature>
<dbReference type="GO" id="GO:0090575">
    <property type="term" value="C:RNA polymerase II transcription regulator complex"/>
    <property type="evidence" value="ECO:0007669"/>
    <property type="project" value="TreeGrafter"/>
</dbReference>
<dbReference type="AlphaFoldDB" id="T1PM90"/>
<dbReference type="InterPro" id="IPR036390">
    <property type="entry name" value="WH_DNA-bd_sf"/>
</dbReference>
<reference evidence="9" key="1">
    <citation type="submission" date="2012-08" db="EMBL/GenBank/DDBJ databases">
        <title>Transcriptome of adult Musca domestica launches a platform for comparative house fly gene expression and characterization of differential gene expression among resistant and susceptible house flies.</title>
        <authorList>
            <person name="Liu N."/>
            <person name="Zhang L."/>
            <person name="Li M."/>
            <person name="Reid W."/>
        </authorList>
    </citation>
    <scope>NUCLEOTIDE SEQUENCE</scope>
    <source>
        <strain evidence="9">ALHF</strain>
        <tissue evidence="9">Whole body</tissue>
    </source>
</reference>
<feature type="compositionally biased region" description="Low complexity" evidence="7">
    <location>
        <begin position="200"/>
        <end position="220"/>
    </location>
</feature>
<dbReference type="GO" id="GO:0046983">
    <property type="term" value="F:protein dimerization activity"/>
    <property type="evidence" value="ECO:0007669"/>
    <property type="project" value="InterPro"/>
</dbReference>
<dbReference type="InterPro" id="IPR037241">
    <property type="entry name" value="E2F-DP_heterodim"/>
</dbReference>
<proteinExistence type="evidence at transcript level"/>
<feature type="region of interest" description="Disordered" evidence="7">
    <location>
        <begin position="132"/>
        <end position="172"/>
    </location>
</feature>
<feature type="compositionally biased region" description="Low complexity" evidence="7">
    <location>
        <begin position="132"/>
        <end position="164"/>
    </location>
</feature>
<dbReference type="GO" id="GO:0000981">
    <property type="term" value="F:DNA-binding transcription factor activity, RNA polymerase II-specific"/>
    <property type="evidence" value="ECO:0007669"/>
    <property type="project" value="TreeGrafter"/>
</dbReference>
<keyword evidence="3 5" id="KW-0238">DNA-binding</keyword>
<dbReference type="InterPro" id="IPR036388">
    <property type="entry name" value="WH-like_DNA-bd_sf"/>
</dbReference>
<name>T1PM90_MUSDO</name>
<evidence type="ECO:0000256" key="2">
    <source>
        <dbReference type="ARBA" id="ARBA00023015"/>
    </source>
</evidence>
<keyword evidence="5" id="KW-0539">Nucleus</keyword>
<dbReference type="GO" id="GO:0000978">
    <property type="term" value="F:RNA polymerase II cis-regulatory region sequence-specific DNA binding"/>
    <property type="evidence" value="ECO:0007669"/>
    <property type="project" value="InterPro"/>
</dbReference>
<dbReference type="CDD" id="cd14660">
    <property type="entry name" value="E2F_DD"/>
    <property type="match status" value="1"/>
</dbReference>
<evidence type="ECO:0000256" key="7">
    <source>
        <dbReference type="SAM" id="MobiDB-lite"/>
    </source>
</evidence>
<keyword evidence="6" id="KW-0175">Coiled coil</keyword>
<dbReference type="PANTHER" id="PTHR12081">
    <property type="entry name" value="TRANSCRIPTION FACTOR E2F"/>
    <property type="match status" value="1"/>
</dbReference>
<keyword evidence="4 5" id="KW-0804">Transcription</keyword>
<dbReference type="Pfam" id="PF02319">
    <property type="entry name" value="WHD_E2F_TDP"/>
    <property type="match status" value="1"/>
</dbReference>
<evidence type="ECO:0000259" key="8">
    <source>
        <dbReference type="SMART" id="SM01372"/>
    </source>
</evidence>
<feature type="compositionally biased region" description="Polar residues" evidence="7">
    <location>
        <begin position="705"/>
        <end position="729"/>
    </location>
</feature>
<sequence>MSNYFISNTTTNASTAAANSNNANITYQSNNSNVGPTTNTTSGPIRKLFGDNVATGVGKVAATISRAKPVARVFMTQANTGNASTSDQQLTTSSTATLATHLLDHGYGVTMTPPNVVSNTVVVDQQQATILSSTTSSSTLSSSVTSSTNPATTNTNSNSTSPASQQQKYKSTDMKQYYKVKRRIPMNDSHPKKQAKQSLQHQTAYQQQPPQQQTHHVTTVRAGKHPQIALNFPTPSPQPARPPSSASSTSSSSALTAPNFFYKLGTPPTNSQNNTNSATSAKRTPEGNRADTSLGILTKKFVDLLQESADGVVDLNDASKKLSVQKRRIYDITNVLEGIGILEKKSKNNIQWKCGNSLLTSERSNDIKLENERLEQKENELNMLIDQIRNELHGEISRNDQLAYVTHSDLLNVDLFKDQIIIVIKAPPEAKLVLPDSLNPREIHVKAENNGEINVFLCHDTSPENSPNFGQTAALAQRQTLGAIKHQYDPIIDDQLTPMLEADKRRRLDLPSSTYPTNLRSAQRNLSKSIEEAALHAYNDQDPQSQQTAIVTYDDLNIFPTITRPVITQVATDHQQRRQTQELHQSQQQQQQLQYQQKINTGIEDAMVSSVGMMVCQTNVQQQQRVITGDNNSDSSDSNQTITLTSCPTGHISTTNALAKKSGLRNDVNFTDCAIEHQASSQHATLITGSSTSSSSANSSSVSSPQHESYESGTVVTTETAKSAGGQTMQQQQQHQQQQQQQEQERHHHQEQHQKHLMTDDITHSPQLSSHIVTTNSNCGSSTTTGVRNAFISDTGNLSPPSYDYFEDLPPLMPIEPPLQSYYNFSLGLTEGLTDLFSDLV</sequence>
<protein>
    <submittedName>
        <fullName evidence="9">E2F/DP family winged-helix DNA-binding domain protein</fullName>
    </submittedName>
</protein>
<comment type="subcellular location">
    <subcellularLocation>
        <location evidence="5">Nucleus</location>
    </subcellularLocation>
</comment>
<dbReference type="SMART" id="SM01372">
    <property type="entry name" value="E2F_TDP"/>
    <property type="match status" value="1"/>
</dbReference>
<feature type="compositionally biased region" description="Low complexity" evidence="7">
    <location>
        <begin position="266"/>
        <end position="281"/>
    </location>
</feature>
<evidence type="ECO:0000313" key="9">
    <source>
        <dbReference type="EMBL" id="AFP63647.1"/>
    </source>
</evidence>
<evidence type="ECO:0000256" key="3">
    <source>
        <dbReference type="ARBA" id="ARBA00023125"/>
    </source>
</evidence>
<dbReference type="SUPFAM" id="SSF144074">
    <property type="entry name" value="E2F-DP heterodimerization region"/>
    <property type="match status" value="1"/>
</dbReference>
<dbReference type="FunFam" id="1.10.10.10:FF:000008">
    <property type="entry name" value="E2F transcription factor 1"/>
    <property type="match status" value="1"/>
</dbReference>
<feature type="coiled-coil region" evidence="6">
    <location>
        <begin position="364"/>
        <end position="391"/>
    </location>
</feature>
<feature type="compositionally biased region" description="Basic and acidic residues" evidence="7">
    <location>
        <begin position="743"/>
        <end position="756"/>
    </location>
</feature>
<feature type="region of interest" description="Disordered" evidence="7">
    <location>
        <begin position="684"/>
        <end position="756"/>
    </location>
</feature>
<feature type="region of interest" description="Disordered" evidence="7">
    <location>
        <begin position="628"/>
        <end position="650"/>
    </location>
</feature>
<dbReference type="Gene3D" id="6.10.250.540">
    <property type="match status" value="1"/>
</dbReference>
<keyword evidence="2 5" id="KW-0805">Transcription regulation</keyword>
<dbReference type="VEuPathDB" id="VectorBase:MDOA003402"/>
<evidence type="ECO:0000256" key="6">
    <source>
        <dbReference type="SAM" id="Coils"/>
    </source>
</evidence>
<dbReference type="InterPro" id="IPR032198">
    <property type="entry name" value="E2F_CC-MB"/>
</dbReference>
<feature type="compositionally biased region" description="Low complexity" evidence="7">
    <location>
        <begin position="630"/>
        <end position="639"/>
    </location>
</feature>
<accession>T1PM90</accession>
<feature type="compositionally biased region" description="Low complexity" evidence="7">
    <location>
        <begin position="730"/>
        <end position="742"/>
    </location>
</feature>
<evidence type="ECO:0000256" key="5">
    <source>
        <dbReference type="RuleBase" id="RU003796"/>
    </source>
</evidence>
<dbReference type="SUPFAM" id="SSF46785">
    <property type="entry name" value="Winged helix' DNA-binding domain"/>
    <property type="match status" value="1"/>
</dbReference>
<dbReference type="Pfam" id="PF16421">
    <property type="entry name" value="E2F_CC-MB"/>
    <property type="match status" value="1"/>
</dbReference>
<feature type="compositionally biased region" description="Polar residues" evidence="7">
    <location>
        <begin position="640"/>
        <end position="650"/>
    </location>
</feature>
<evidence type="ECO:0000256" key="1">
    <source>
        <dbReference type="ARBA" id="ARBA00010940"/>
    </source>
</evidence>
<feature type="domain" description="E2F/DP family winged-helix DNA-binding" evidence="8">
    <location>
        <begin position="289"/>
        <end position="354"/>
    </location>
</feature>
<feature type="region of interest" description="Disordered" evidence="7">
    <location>
        <begin position="184"/>
        <end position="291"/>
    </location>
</feature>
<comment type="similarity">
    <text evidence="1 5">Belongs to the E2F/DP family.</text>
</comment>
<feature type="compositionally biased region" description="Low complexity" evidence="7">
    <location>
        <begin position="690"/>
        <end position="704"/>
    </location>
</feature>
<dbReference type="VEuPathDB" id="VectorBase:MDOMA2_006719"/>
<organism evidence="9">
    <name type="scientific">Musca domestica</name>
    <name type="common">House fly</name>
    <dbReference type="NCBI Taxonomy" id="7370"/>
    <lineage>
        <taxon>Eukaryota</taxon>
        <taxon>Metazoa</taxon>
        <taxon>Ecdysozoa</taxon>
        <taxon>Arthropoda</taxon>
        <taxon>Hexapoda</taxon>
        <taxon>Insecta</taxon>
        <taxon>Pterygota</taxon>
        <taxon>Neoptera</taxon>
        <taxon>Endopterygota</taxon>
        <taxon>Diptera</taxon>
        <taxon>Brachycera</taxon>
        <taxon>Muscomorpha</taxon>
        <taxon>Muscoidea</taxon>
        <taxon>Muscidae</taxon>
        <taxon>Musca</taxon>
    </lineage>
</organism>
<dbReference type="PANTHER" id="PTHR12081:SF18">
    <property type="entry name" value="TRANSCRIPTION FACTOR E2F2-RELATED"/>
    <property type="match status" value="1"/>
</dbReference>